<gene>
    <name evidence="2" type="ORF">GOBAR_AA02435</name>
</gene>
<evidence type="ECO:0000313" key="2">
    <source>
        <dbReference type="EMBL" id="PPS18140.1"/>
    </source>
</evidence>
<accession>A0A2P5YRA8</accession>
<reference evidence="2 3" key="1">
    <citation type="submission" date="2015-01" db="EMBL/GenBank/DDBJ databases">
        <title>Genome of allotetraploid Gossypium barbadense reveals genomic plasticity and fiber elongation in cotton evolution.</title>
        <authorList>
            <person name="Chen X."/>
            <person name="Liu X."/>
            <person name="Zhao B."/>
            <person name="Zheng H."/>
            <person name="Hu Y."/>
            <person name="Lu G."/>
            <person name="Yang C."/>
            <person name="Chen J."/>
            <person name="Shan C."/>
            <person name="Zhang L."/>
            <person name="Zhou Y."/>
            <person name="Wang L."/>
            <person name="Guo W."/>
            <person name="Bai Y."/>
            <person name="Ruan J."/>
            <person name="Shangguan X."/>
            <person name="Mao Y."/>
            <person name="Jiang J."/>
            <person name="Zhu Y."/>
            <person name="Lei J."/>
            <person name="Kang H."/>
            <person name="Chen S."/>
            <person name="He X."/>
            <person name="Wang R."/>
            <person name="Wang Y."/>
            <person name="Chen J."/>
            <person name="Wang L."/>
            <person name="Yu S."/>
            <person name="Wang B."/>
            <person name="Wei J."/>
            <person name="Song S."/>
            <person name="Lu X."/>
            <person name="Gao Z."/>
            <person name="Gu W."/>
            <person name="Deng X."/>
            <person name="Ma D."/>
            <person name="Wang S."/>
            <person name="Liang W."/>
            <person name="Fang L."/>
            <person name="Cai C."/>
            <person name="Zhu X."/>
            <person name="Zhou B."/>
            <person name="Zhang Y."/>
            <person name="Chen Z."/>
            <person name="Xu S."/>
            <person name="Zhu R."/>
            <person name="Wang S."/>
            <person name="Zhang T."/>
            <person name="Zhao G."/>
        </authorList>
    </citation>
    <scope>NUCLEOTIDE SEQUENCE [LARGE SCALE GENOMIC DNA]</scope>
    <source>
        <strain evidence="3">cv. Xinhai21</strain>
        <tissue evidence="2">Leaf</tissue>
    </source>
</reference>
<feature type="region of interest" description="Disordered" evidence="1">
    <location>
        <begin position="31"/>
        <end position="50"/>
    </location>
</feature>
<dbReference type="AlphaFoldDB" id="A0A2P5YRA8"/>
<protein>
    <submittedName>
        <fullName evidence="2">Uncharacterized protein</fullName>
    </submittedName>
</protein>
<dbReference type="Proteomes" id="UP000239757">
    <property type="component" value="Unassembled WGS sequence"/>
</dbReference>
<evidence type="ECO:0000256" key="1">
    <source>
        <dbReference type="SAM" id="MobiDB-lite"/>
    </source>
</evidence>
<sequence length="224" mass="24981">MSHGSTVPKERCEGSGKSIEEWHRCYRTAQNTTAQSDPREGEGHHQQCPLAHPGIRVNESVLRGSVKEAQVPSETSYVRAEKDGALLMAFSLVAASECDEICQIKHMSGSHALQEICIITSNSRTLMYRAIPPRRKVIVPGSSWTDITYWTENVALNSKLFNGNWSKGWRVAVEALDEEVPLGPFHFLEVRTTVFLPRETGYMKGGRFEERATVDRGKGGCWGC</sequence>
<proteinExistence type="predicted"/>
<evidence type="ECO:0000313" key="3">
    <source>
        <dbReference type="Proteomes" id="UP000239757"/>
    </source>
</evidence>
<name>A0A2P5YRA8_GOSBA</name>
<dbReference type="EMBL" id="KZ662864">
    <property type="protein sequence ID" value="PPS18140.1"/>
    <property type="molecule type" value="Genomic_DNA"/>
</dbReference>
<organism evidence="2 3">
    <name type="scientific">Gossypium barbadense</name>
    <name type="common">Sea Island cotton</name>
    <name type="synonym">Hibiscus barbadensis</name>
    <dbReference type="NCBI Taxonomy" id="3634"/>
    <lineage>
        <taxon>Eukaryota</taxon>
        <taxon>Viridiplantae</taxon>
        <taxon>Streptophyta</taxon>
        <taxon>Embryophyta</taxon>
        <taxon>Tracheophyta</taxon>
        <taxon>Spermatophyta</taxon>
        <taxon>Magnoliopsida</taxon>
        <taxon>eudicotyledons</taxon>
        <taxon>Gunneridae</taxon>
        <taxon>Pentapetalae</taxon>
        <taxon>rosids</taxon>
        <taxon>malvids</taxon>
        <taxon>Malvales</taxon>
        <taxon>Malvaceae</taxon>
        <taxon>Malvoideae</taxon>
        <taxon>Gossypium</taxon>
    </lineage>
</organism>